<dbReference type="OrthoDB" id="9429529at2"/>
<keyword evidence="11" id="KW-1185">Reference proteome</keyword>
<reference evidence="10 11" key="1">
    <citation type="journal article" date="2018" name="Sci. Rep.">
        <title>A novel species of the marine cyanobacterium Acaryochloris with a unique pigment content and lifestyle.</title>
        <authorList>
            <person name="Partensky F."/>
            <person name="Six C."/>
            <person name="Ratin M."/>
            <person name="Garczarek L."/>
            <person name="Vaulot D."/>
            <person name="Probert I."/>
            <person name="Calteau A."/>
            <person name="Gourvil P."/>
            <person name="Marie D."/>
            <person name="Grebert T."/>
            <person name="Bouchier C."/>
            <person name="Le Panse S."/>
            <person name="Gachenot M."/>
            <person name="Rodriguez F."/>
            <person name="Garrido J.L."/>
        </authorList>
    </citation>
    <scope>NUCLEOTIDE SEQUENCE [LARGE SCALE GENOMIC DNA]</scope>
    <source>
        <strain evidence="10 11">RCC1774</strain>
    </source>
</reference>
<evidence type="ECO:0000256" key="3">
    <source>
        <dbReference type="ARBA" id="ARBA00022531"/>
    </source>
</evidence>
<keyword evidence="7" id="KW-0793">Thylakoid</keyword>
<name>A0A2W1JDV9_9CYAN</name>
<dbReference type="GO" id="GO:0016168">
    <property type="term" value="F:chlorophyll binding"/>
    <property type="evidence" value="ECO:0007669"/>
    <property type="project" value="UniProtKB-KW"/>
</dbReference>
<dbReference type="AlphaFoldDB" id="A0A2W1JDV9"/>
<dbReference type="Proteomes" id="UP000248857">
    <property type="component" value="Unassembled WGS sequence"/>
</dbReference>
<feature type="transmembrane region" description="Helical" evidence="9">
    <location>
        <begin position="24"/>
        <end position="45"/>
    </location>
</feature>
<dbReference type="EMBL" id="PQWO01000013">
    <property type="protein sequence ID" value="PZD71908.1"/>
    <property type="molecule type" value="Genomic_DNA"/>
</dbReference>
<feature type="transmembrane region" description="Helical" evidence="9">
    <location>
        <begin position="144"/>
        <end position="164"/>
    </location>
</feature>
<dbReference type="GO" id="GO:0009521">
    <property type="term" value="C:photosystem"/>
    <property type="evidence" value="ECO:0007669"/>
    <property type="project" value="InterPro"/>
</dbReference>
<dbReference type="SMR" id="A0A2W1JDV9"/>
<feature type="transmembrane region" description="Helical" evidence="9">
    <location>
        <begin position="209"/>
        <end position="230"/>
    </location>
</feature>
<keyword evidence="5 9" id="KW-1133">Transmembrane helix</keyword>
<evidence type="ECO:0000256" key="4">
    <source>
        <dbReference type="ARBA" id="ARBA00022692"/>
    </source>
</evidence>
<comment type="subcellular location">
    <subcellularLocation>
        <location evidence="1">Cellular thylakoid membrane</location>
        <topology evidence="1">Multi-pass membrane protein</topology>
    </subcellularLocation>
</comment>
<dbReference type="InterPro" id="IPR036001">
    <property type="entry name" value="PS_II_antenna-like_sf"/>
</dbReference>
<evidence type="ECO:0000256" key="7">
    <source>
        <dbReference type="ARBA" id="ARBA00023078"/>
    </source>
</evidence>
<dbReference type="RefSeq" id="WP_110987627.1">
    <property type="nucleotide sequence ID" value="NZ_CAWNWM010000013.1"/>
</dbReference>
<evidence type="ECO:0000256" key="8">
    <source>
        <dbReference type="ARBA" id="ARBA00023136"/>
    </source>
</evidence>
<dbReference type="GO" id="GO:0031676">
    <property type="term" value="C:plasma membrane-derived thylakoid membrane"/>
    <property type="evidence" value="ECO:0007669"/>
    <property type="project" value="UniProtKB-SubCell"/>
</dbReference>
<evidence type="ECO:0000256" key="9">
    <source>
        <dbReference type="SAM" id="Phobius"/>
    </source>
</evidence>
<evidence type="ECO:0000313" key="11">
    <source>
        <dbReference type="Proteomes" id="UP000248857"/>
    </source>
</evidence>
<feature type="transmembrane region" description="Helical" evidence="9">
    <location>
        <begin position="84"/>
        <end position="106"/>
    </location>
</feature>
<evidence type="ECO:0000256" key="6">
    <source>
        <dbReference type="ARBA" id="ARBA00022991"/>
    </source>
</evidence>
<feature type="transmembrane region" description="Helical" evidence="9">
    <location>
        <begin position="242"/>
        <end position="262"/>
    </location>
</feature>
<keyword evidence="8 9" id="KW-0472">Membrane</keyword>
<gene>
    <name evidence="10" type="primary">pcbA_2</name>
    <name evidence="10" type="ORF">C1752_04400</name>
</gene>
<accession>A0A2W1JDV9</accession>
<keyword evidence="6" id="KW-0157">Chromophore</keyword>
<protein>
    <submittedName>
        <fullName evidence="10">Chlorophyll a/b light-harvesting protein, photosystem II-associated</fullName>
    </submittedName>
</protein>
<evidence type="ECO:0000256" key="1">
    <source>
        <dbReference type="ARBA" id="ARBA00004636"/>
    </source>
</evidence>
<feature type="transmembrane region" description="Helical" evidence="9">
    <location>
        <begin position="299"/>
        <end position="323"/>
    </location>
</feature>
<evidence type="ECO:0000313" key="10">
    <source>
        <dbReference type="EMBL" id="PZD71908.1"/>
    </source>
</evidence>
<dbReference type="SUPFAM" id="SSF161077">
    <property type="entry name" value="Photosystem II antenna protein-like"/>
    <property type="match status" value="1"/>
</dbReference>
<dbReference type="Pfam" id="PF00421">
    <property type="entry name" value="PSII"/>
    <property type="match status" value="1"/>
</dbReference>
<keyword evidence="3" id="KW-0602">Photosynthesis</keyword>
<comment type="caution">
    <text evidence="10">The sequence shown here is derived from an EMBL/GenBank/DDBJ whole genome shotgun (WGS) entry which is preliminary data.</text>
</comment>
<dbReference type="GO" id="GO:0009767">
    <property type="term" value="P:photosynthetic electron transport chain"/>
    <property type="evidence" value="ECO:0007669"/>
    <property type="project" value="InterPro"/>
</dbReference>
<dbReference type="InterPro" id="IPR000932">
    <property type="entry name" value="PS_antenna-like"/>
</dbReference>
<keyword evidence="2" id="KW-0148">Chlorophyll</keyword>
<evidence type="ECO:0000256" key="5">
    <source>
        <dbReference type="ARBA" id="ARBA00022989"/>
    </source>
</evidence>
<evidence type="ECO:0000256" key="2">
    <source>
        <dbReference type="ARBA" id="ARBA00022494"/>
    </source>
</evidence>
<sequence length="343" mass="37427">MTTSNAEIGWINGNARVEDLSGKFLAAHIGQIALMAFWAGAFTLFELSRYNPDIPLYEQGLICIPQLARLGWGVGSGGVIVDTYPYFIIGVIHLVGCAVYAAGALYHSVKGAAVLSDADVERAQKFHFEWDDTKKSGFILGHHLIFIGVACLLFVGWAATYGIYDPTIGEVRTVGPSLNIVRILKYGWAVPGFNPFLVDNLDDVMSGHLFVAILEIAGGIFHIVVPPFGFAKRIYVQNGEGLLSYALAGLAVMGFNAAYFTAVNDVAFPVELYGPVLEAKLSVTPYFADTLEFVGGHTARFWVCNFHFFLAFMMLQGHLWHALRASGFDFNRVPQALSSITAE</sequence>
<organism evidence="10 11">
    <name type="scientific">Acaryochloris thomasi RCC1774</name>
    <dbReference type="NCBI Taxonomy" id="1764569"/>
    <lineage>
        <taxon>Bacteria</taxon>
        <taxon>Bacillati</taxon>
        <taxon>Cyanobacteriota</taxon>
        <taxon>Cyanophyceae</taxon>
        <taxon>Acaryochloridales</taxon>
        <taxon>Acaryochloridaceae</taxon>
        <taxon>Acaryochloris</taxon>
        <taxon>Acaryochloris thomasi</taxon>
    </lineage>
</organism>
<dbReference type="NCBIfam" id="TIGR03041">
    <property type="entry name" value="PS_antenn_a_b"/>
    <property type="match status" value="1"/>
</dbReference>
<proteinExistence type="predicted"/>
<keyword evidence="4 9" id="KW-0812">Transmembrane</keyword>